<dbReference type="SUPFAM" id="SSF52540">
    <property type="entry name" value="P-loop containing nucleoside triphosphate hydrolases"/>
    <property type="match status" value="1"/>
</dbReference>
<organism evidence="1 2">
    <name type="scientific">Roseibium marinum</name>
    <dbReference type="NCBI Taxonomy" id="281252"/>
    <lineage>
        <taxon>Bacteria</taxon>
        <taxon>Pseudomonadati</taxon>
        <taxon>Pseudomonadota</taxon>
        <taxon>Alphaproteobacteria</taxon>
        <taxon>Hyphomicrobiales</taxon>
        <taxon>Stappiaceae</taxon>
        <taxon>Roseibium</taxon>
    </lineage>
</organism>
<sequence length="174" mass="19877">MKRVMIVGAPGSGKSMLAIALGKKTGLPVHHMDKIHYKPGWVARTKAEKDRLTHEVHVQDRWILEGGHSNTYGERLARADTFIWLDMPVGVRLFRVLRRSAKYYGQSRPDLPDGCVEPFNLETFEFLHSIWRTRHSARRKLEAIFSAPPAHLSVHRLETHADVRQYLAGLADGY</sequence>
<dbReference type="OrthoDB" id="7210594at2"/>
<dbReference type="RefSeq" id="WP_103224207.1">
    <property type="nucleotide sequence ID" value="NZ_PPCN01000010.1"/>
</dbReference>
<dbReference type="Proteomes" id="UP000236959">
    <property type="component" value="Unassembled WGS sequence"/>
</dbReference>
<dbReference type="InterPro" id="IPR052922">
    <property type="entry name" value="Cytidylate_Kinase-2"/>
</dbReference>
<dbReference type="InterPro" id="IPR027417">
    <property type="entry name" value="P-loop_NTPase"/>
</dbReference>
<evidence type="ECO:0000313" key="1">
    <source>
        <dbReference type="EMBL" id="POF29045.1"/>
    </source>
</evidence>
<protein>
    <submittedName>
        <fullName evidence="1">Adenylate kinase family enzyme</fullName>
    </submittedName>
</protein>
<dbReference type="EMBL" id="PPCN01000010">
    <property type="protein sequence ID" value="POF29045.1"/>
    <property type="molecule type" value="Genomic_DNA"/>
</dbReference>
<dbReference type="GO" id="GO:0016301">
    <property type="term" value="F:kinase activity"/>
    <property type="evidence" value="ECO:0007669"/>
    <property type="project" value="UniProtKB-KW"/>
</dbReference>
<dbReference type="PANTHER" id="PTHR37816:SF2">
    <property type="entry name" value="DNA TOPOLOGY MODULATION PROTEIN FLAR-RELATED PROTEIN"/>
    <property type="match status" value="1"/>
</dbReference>
<keyword evidence="2" id="KW-1185">Reference proteome</keyword>
<dbReference type="AlphaFoldDB" id="A0A2S3UMX0"/>
<reference evidence="1 2" key="1">
    <citation type="submission" date="2018-01" db="EMBL/GenBank/DDBJ databases">
        <title>Genomic Encyclopedia of Archaeal and Bacterial Type Strains, Phase II (KMG-II): from individual species to whole genera.</title>
        <authorList>
            <person name="Goeker M."/>
        </authorList>
    </citation>
    <scope>NUCLEOTIDE SEQUENCE [LARGE SCALE GENOMIC DNA]</scope>
    <source>
        <strain evidence="1 2">DSM 17023</strain>
    </source>
</reference>
<evidence type="ECO:0000313" key="2">
    <source>
        <dbReference type="Proteomes" id="UP000236959"/>
    </source>
</evidence>
<accession>A0A2S3UMX0</accession>
<proteinExistence type="predicted"/>
<dbReference type="PANTHER" id="PTHR37816">
    <property type="entry name" value="YALI0E33011P"/>
    <property type="match status" value="1"/>
</dbReference>
<dbReference type="Gene3D" id="3.40.50.300">
    <property type="entry name" value="P-loop containing nucleotide triphosphate hydrolases"/>
    <property type="match status" value="1"/>
</dbReference>
<comment type="caution">
    <text evidence="1">The sequence shown here is derived from an EMBL/GenBank/DDBJ whole genome shotgun (WGS) entry which is preliminary data.</text>
</comment>
<name>A0A2S3UMX0_9HYPH</name>
<gene>
    <name evidence="1" type="ORF">CLV41_11049</name>
</gene>
<keyword evidence="1" id="KW-0418">Kinase</keyword>
<keyword evidence="1" id="KW-0808">Transferase</keyword>